<dbReference type="CDD" id="cd00067">
    <property type="entry name" value="GAL4"/>
    <property type="match status" value="1"/>
</dbReference>
<dbReference type="PANTHER" id="PTHR47338:SF29">
    <property type="entry name" value="ZN(2)-C6 FUNGAL-TYPE DOMAIN-CONTAINING PROTEIN"/>
    <property type="match status" value="1"/>
</dbReference>
<evidence type="ECO:0000259" key="7">
    <source>
        <dbReference type="PROSITE" id="PS50048"/>
    </source>
</evidence>
<dbReference type="GO" id="GO:0000981">
    <property type="term" value="F:DNA-binding transcription factor activity, RNA polymerase II-specific"/>
    <property type="evidence" value="ECO:0007669"/>
    <property type="project" value="InterPro"/>
</dbReference>
<proteinExistence type="predicted"/>
<dbReference type="Gene3D" id="4.10.240.10">
    <property type="entry name" value="Zn(2)-C6 fungal-type DNA-binding domain"/>
    <property type="match status" value="1"/>
</dbReference>
<reference evidence="8 9" key="1">
    <citation type="journal article" date="2018" name="Sci. Rep.">
        <title>Genome sequence of the cauliflower mushroom Sparassis crispa (Hanabiratake) and its association with beneficial usage.</title>
        <authorList>
            <person name="Kiyama R."/>
            <person name="Furutani Y."/>
            <person name="Kawaguchi K."/>
            <person name="Nakanishi T."/>
        </authorList>
    </citation>
    <scope>NUCLEOTIDE SEQUENCE [LARGE SCALE GENOMIC DNA]</scope>
</reference>
<evidence type="ECO:0000256" key="5">
    <source>
        <dbReference type="ARBA" id="ARBA00023242"/>
    </source>
</evidence>
<dbReference type="AlphaFoldDB" id="A0A401GKS4"/>
<keyword evidence="2" id="KW-0479">Metal-binding</keyword>
<dbReference type="InParanoid" id="A0A401GKS4"/>
<feature type="region of interest" description="Disordered" evidence="6">
    <location>
        <begin position="35"/>
        <end position="55"/>
    </location>
</feature>
<keyword evidence="9" id="KW-1185">Reference proteome</keyword>
<feature type="compositionally biased region" description="Basic and acidic residues" evidence="6">
    <location>
        <begin position="67"/>
        <end position="76"/>
    </location>
</feature>
<evidence type="ECO:0000256" key="6">
    <source>
        <dbReference type="SAM" id="MobiDB-lite"/>
    </source>
</evidence>
<dbReference type="InterPro" id="IPR036864">
    <property type="entry name" value="Zn2-C6_fun-type_DNA-bd_sf"/>
</dbReference>
<name>A0A401GKS4_9APHY</name>
<dbReference type="Pfam" id="PF04082">
    <property type="entry name" value="Fungal_trans"/>
    <property type="match status" value="1"/>
</dbReference>
<dbReference type="CDD" id="cd12148">
    <property type="entry name" value="fungal_TF_MHR"/>
    <property type="match status" value="1"/>
</dbReference>
<dbReference type="EMBL" id="BFAD01000004">
    <property type="protein sequence ID" value="GBE82775.1"/>
    <property type="molecule type" value="Genomic_DNA"/>
</dbReference>
<comment type="subcellular location">
    <subcellularLocation>
        <location evidence="1">Nucleus</location>
    </subcellularLocation>
</comment>
<dbReference type="SMART" id="SM00906">
    <property type="entry name" value="Fungal_trans"/>
    <property type="match status" value="1"/>
</dbReference>
<sequence>MKSQSSLQRGMACLNCRRKKMKCDGIHPICTPCSRSKKPSECQFHEKKQTSRAETLQQKIAKLEVRLRELESEQDPRLGSQPTTPTHASLSPVNSQNCSQTDEYSSSSSSSCSREMGLSPPQSSSTAPLEPFAGPSSSKGSSSFDHPNLSGSPSPFNYHDCGAFPQIPLLSSNWWEDHDTFCENKQMLLNIFFSHRHQLGFDVHMSRFHASLCPGSIKKPHPVLTDAIFLLGCLFSRLPHLCELQSYFLERAVQGIRDALQLSDHILNVLQASCLLAVYFFCHGRVLEGYYHSSTAARLAMDVGLHQVHPIDFMQIQISLTPHFVPSKGSSPLSPPQDNVEYAERVAAFWQIFAVDRAWSVATGLPPALPDDDHPQTQIETVWPMPIPEFAFSFIGSDPNPTENACGPGWSTVTLRAKAIMLFERTARLSGQHSDIDSSYYLSLEAAVAQFSMNLPSIGAEDQHSVFMASNIELVNIHTLICAAMIQLNLASWETQPSSHDKCIIAANAITSIIRQLQGDDYDYLDPISSTCWRCATDVFVRELTSPRVQRTQYTLDIVDQELDVLVDAMKRLSLLFPVAGIHASKTEQEIQLAREAAVTSSYPPASAAVNFAEWLDFGL</sequence>
<feature type="domain" description="Zn(2)-C6 fungal-type" evidence="7">
    <location>
        <begin position="12"/>
        <end position="44"/>
    </location>
</feature>
<dbReference type="SUPFAM" id="SSF57701">
    <property type="entry name" value="Zn2/Cys6 DNA-binding domain"/>
    <property type="match status" value="1"/>
</dbReference>
<organism evidence="8 9">
    <name type="scientific">Sparassis crispa</name>
    <dbReference type="NCBI Taxonomy" id="139825"/>
    <lineage>
        <taxon>Eukaryota</taxon>
        <taxon>Fungi</taxon>
        <taxon>Dikarya</taxon>
        <taxon>Basidiomycota</taxon>
        <taxon>Agaricomycotina</taxon>
        <taxon>Agaricomycetes</taxon>
        <taxon>Polyporales</taxon>
        <taxon>Sparassidaceae</taxon>
        <taxon>Sparassis</taxon>
    </lineage>
</organism>
<dbReference type="GeneID" id="38779692"/>
<evidence type="ECO:0000256" key="3">
    <source>
        <dbReference type="ARBA" id="ARBA00023015"/>
    </source>
</evidence>
<evidence type="ECO:0000256" key="1">
    <source>
        <dbReference type="ARBA" id="ARBA00004123"/>
    </source>
</evidence>
<dbReference type="GO" id="GO:0005634">
    <property type="term" value="C:nucleus"/>
    <property type="evidence" value="ECO:0007669"/>
    <property type="project" value="UniProtKB-SubCell"/>
</dbReference>
<dbReference type="OrthoDB" id="2123952at2759"/>
<dbReference type="PROSITE" id="PS50048">
    <property type="entry name" value="ZN2_CY6_FUNGAL_2"/>
    <property type="match status" value="1"/>
</dbReference>
<dbReference type="GO" id="GO:0006351">
    <property type="term" value="P:DNA-templated transcription"/>
    <property type="evidence" value="ECO:0007669"/>
    <property type="project" value="InterPro"/>
</dbReference>
<feature type="compositionally biased region" description="Basic and acidic residues" evidence="6">
    <location>
        <begin position="38"/>
        <end position="51"/>
    </location>
</feature>
<feature type="region of interest" description="Disordered" evidence="6">
    <location>
        <begin position="67"/>
        <end position="149"/>
    </location>
</feature>
<keyword evidence="3" id="KW-0805">Transcription regulation</keyword>
<comment type="caution">
    <text evidence="8">The sequence shown here is derived from an EMBL/GenBank/DDBJ whole genome shotgun (WGS) entry which is preliminary data.</text>
</comment>
<keyword evidence="4" id="KW-0804">Transcription</keyword>
<dbReference type="PANTHER" id="PTHR47338">
    <property type="entry name" value="ZN(II)2CYS6 TRANSCRIPTION FACTOR (EUROFUNG)-RELATED"/>
    <property type="match status" value="1"/>
</dbReference>
<dbReference type="PROSITE" id="PS00463">
    <property type="entry name" value="ZN2_CY6_FUNGAL_1"/>
    <property type="match status" value="1"/>
</dbReference>
<feature type="compositionally biased region" description="Polar residues" evidence="6">
    <location>
        <begin position="80"/>
        <end position="104"/>
    </location>
</feature>
<dbReference type="STRING" id="139825.A0A401GKS4"/>
<dbReference type="InterPro" id="IPR007219">
    <property type="entry name" value="XnlR_reg_dom"/>
</dbReference>
<protein>
    <recommendedName>
        <fullName evidence="7">Zn(2)-C6 fungal-type domain-containing protein</fullName>
    </recommendedName>
</protein>
<dbReference type="GO" id="GO:0003677">
    <property type="term" value="F:DNA binding"/>
    <property type="evidence" value="ECO:0007669"/>
    <property type="project" value="InterPro"/>
</dbReference>
<dbReference type="GO" id="GO:0008270">
    <property type="term" value="F:zinc ion binding"/>
    <property type="evidence" value="ECO:0007669"/>
    <property type="project" value="InterPro"/>
</dbReference>
<dbReference type="Pfam" id="PF00172">
    <property type="entry name" value="Zn_clus"/>
    <property type="match status" value="1"/>
</dbReference>
<dbReference type="InterPro" id="IPR050815">
    <property type="entry name" value="TF_fung"/>
</dbReference>
<evidence type="ECO:0000313" key="8">
    <source>
        <dbReference type="EMBL" id="GBE82775.1"/>
    </source>
</evidence>
<accession>A0A401GKS4</accession>
<evidence type="ECO:0000256" key="4">
    <source>
        <dbReference type="ARBA" id="ARBA00023163"/>
    </source>
</evidence>
<dbReference type="InterPro" id="IPR001138">
    <property type="entry name" value="Zn2Cys6_DnaBD"/>
</dbReference>
<gene>
    <name evidence="8" type="ORF">SCP_0411600</name>
</gene>
<dbReference type="Proteomes" id="UP000287166">
    <property type="component" value="Unassembled WGS sequence"/>
</dbReference>
<evidence type="ECO:0000313" key="9">
    <source>
        <dbReference type="Proteomes" id="UP000287166"/>
    </source>
</evidence>
<keyword evidence="5" id="KW-0539">Nucleus</keyword>
<evidence type="ECO:0000256" key="2">
    <source>
        <dbReference type="ARBA" id="ARBA00022723"/>
    </source>
</evidence>
<dbReference type="RefSeq" id="XP_027613688.1">
    <property type="nucleotide sequence ID" value="XM_027757887.1"/>
</dbReference>
<dbReference type="SMART" id="SM00066">
    <property type="entry name" value="GAL4"/>
    <property type="match status" value="1"/>
</dbReference>